<dbReference type="GO" id="GO:0017172">
    <property type="term" value="F:cysteine dioxygenase activity"/>
    <property type="evidence" value="ECO:0007669"/>
    <property type="project" value="UniProtKB-UniRule"/>
</dbReference>
<evidence type="ECO:0000256" key="9">
    <source>
        <dbReference type="RuleBase" id="RU366010"/>
    </source>
</evidence>
<sequence>MEKLCQQLREIFEDDLIDVDEVKDVLKAYPSNPADWIEFANFDDQNAMSMTSEMFSHHQLLKKSFRYTRNLVDAGNGKYNLMVLCWGPGMGSRLKCFSLADEIGLHRMENPNHSNNAVSLHLYIPPYDHCNSFDEVFSNFLRENSISTYCSEKFHAEFNKNIFISVSHTSLTYVIQAARNYPVESGVLWTVLNKSPLYSCQYGCSYGGDRSKSKMQSFKDHYNHFDTLNPT</sequence>
<evidence type="ECO:0000313" key="10">
    <source>
        <dbReference type="Proteomes" id="UP000887564"/>
    </source>
</evidence>
<evidence type="ECO:0000313" key="11">
    <source>
        <dbReference type="WBParaSite" id="PEQ_0001250601-mRNA-1"/>
    </source>
</evidence>
<dbReference type="GO" id="GO:0042412">
    <property type="term" value="P:taurine biosynthetic process"/>
    <property type="evidence" value="ECO:0007669"/>
    <property type="project" value="UniProtKB-UniRule"/>
</dbReference>
<dbReference type="AlphaFoldDB" id="A0A914SEP2"/>
<keyword evidence="7 9" id="KW-0560">Oxidoreductase</keyword>
<keyword evidence="8 9" id="KW-0408">Iron</keyword>
<dbReference type="GO" id="GO:0008198">
    <property type="term" value="F:ferrous iron binding"/>
    <property type="evidence" value="ECO:0007669"/>
    <property type="project" value="TreeGrafter"/>
</dbReference>
<evidence type="ECO:0000256" key="3">
    <source>
        <dbReference type="ARBA" id="ARBA00013133"/>
    </source>
</evidence>
<dbReference type="PANTHER" id="PTHR12918">
    <property type="entry name" value="CYSTEINE DIOXYGENASE"/>
    <property type="match status" value="1"/>
</dbReference>
<organism evidence="10 11">
    <name type="scientific">Parascaris equorum</name>
    <name type="common">Equine roundworm</name>
    <dbReference type="NCBI Taxonomy" id="6256"/>
    <lineage>
        <taxon>Eukaryota</taxon>
        <taxon>Metazoa</taxon>
        <taxon>Ecdysozoa</taxon>
        <taxon>Nematoda</taxon>
        <taxon>Chromadorea</taxon>
        <taxon>Rhabditida</taxon>
        <taxon>Spirurina</taxon>
        <taxon>Ascaridomorpha</taxon>
        <taxon>Ascaridoidea</taxon>
        <taxon>Ascarididae</taxon>
        <taxon>Parascaris</taxon>
    </lineage>
</organism>
<dbReference type="InterPro" id="IPR010300">
    <property type="entry name" value="CDO_1"/>
</dbReference>
<keyword evidence="5" id="KW-0883">Thioether bond</keyword>
<dbReference type="EC" id="1.13.11.20" evidence="3 9"/>
<comment type="similarity">
    <text evidence="2 9">Belongs to the cysteine dioxygenase family.</text>
</comment>
<dbReference type="GO" id="GO:0019448">
    <property type="term" value="P:L-cysteine catabolic process"/>
    <property type="evidence" value="ECO:0007669"/>
    <property type="project" value="TreeGrafter"/>
</dbReference>
<protein>
    <recommendedName>
        <fullName evidence="3 9">Cysteine dioxygenase</fullName>
        <ecNumber evidence="3 9">1.13.11.20</ecNumber>
    </recommendedName>
</protein>
<evidence type="ECO:0000256" key="1">
    <source>
        <dbReference type="ARBA" id="ARBA00004759"/>
    </source>
</evidence>
<accession>A0A914SEP2</accession>
<proteinExistence type="inferred from homology"/>
<dbReference type="PANTHER" id="PTHR12918:SF1">
    <property type="entry name" value="CYSTEINE DIOXYGENASE TYPE 1"/>
    <property type="match status" value="1"/>
</dbReference>
<dbReference type="InterPro" id="IPR011051">
    <property type="entry name" value="RmlC_Cupin_sf"/>
</dbReference>
<evidence type="ECO:0000256" key="8">
    <source>
        <dbReference type="ARBA" id="ARBA00023004"/>
    </source>
</evidence>
<keyword evidence="10" id="KW-1185">Reference proteome</keyword>
<name>A0A914SEP2_PAREQ</name>
<comment type="cofactor">
    <cofactor evidence="9">
        <name>Fe cation</name>
        <dbReference type="ChEBI" id="CHEBI:24875"/>
    </cofactor>
    <text evidence="9">Binds 1 Fe cation per subunit.</text>
</comment>
<dbReference type="Proteomes" id="UP000887564">
    <property type="component" value="Unplaced"/>
</dbReference>
<reference evidence="11" key="1">
    <citation type="submission" date="2022-11" db="UniProtKB">
        <authorList>
            <consortium name="WormBaseParasite"/>
        </authorList>
    </citation>
    <scope>IDENTIFICATION</scope>
</reference>
<evidence type="ECO:0000256" key="6">
    <source>
        <dbReference type="ARBA" id="ARBA00022964"/>
    </source>
</evidence>
<comment type="catalytic activity">
    <reaction evidence="9">
        <text>L-cysteine + O2 = 3-sulfino-L-alanine + H(+)</text>
        <dbReference type="Rhea" id="RHEA:20441"/>
        <dbReference type="ChEBI" id="CHEBI:15378"/>
        <dbReference type="ChEBI" id="CHEBI:15379"/>
        <dbReference type="ChEBI" id="CHEBI:35235"/>
        <dbReference type="ChEBI" id="CHEBI:61085"/>
        <dbReference type="EC" id="1.13.11.20"/>
    </reaction>
</comment>
<evidence type="ECO:0000256" key="5">
    <source>
        <dbReference type="ARBA" id="ARBA00022784"/>
    </source>
</evidence>
<dbReference type="Pfam" id="PF05995">
    <property type="entry name" value="CDO_I"/>
    <property type="match status" value="2"/>
</dbReference>
<keyword evidence="6 9" id="KW-0223">Dioxygenase</keyword>
<keyword evidence="4 9" id="KW-0479">Metal-binding</keyword>
<dbReference type="SUPFAM" id="SSF51182">
    <property type="entry name" value="RmlC-like cupins"/>
    <property type="match status" value="1"/>
</dbReference>
<comment type="pathway">
    <text evidence="1 9">Organosulfur biosynthesis; taurine biosynthesis; hypotaurine from L-cysteine: step 1/2.</text>
</comment>
<dbReference type="WBParaSite" id="PEQ_0001250601-mRNA-1">
    <property type="protein sequence ID" value="PEQ_0001250601-mRNA-1"/>
    <property type="gene ID" value="PEQ_0001250601"/>
</dbReference>
<evidence type="ECO:0000256" key="2">
    <source>
        <dbReference type="ARBA" id="ARBA00006622"/>
    </source>
</evidence>
<dbReference type="Gene3D" id="2.60.120.10">
    <property type="entry name" value="Jelly Rolls"/>
    <property type="match status" value="2"/>
</dbReference>
<dbReference type="InterPro" id="IPR014710">
    <property type="entry name" value="RmlC-like_jellyroll"/>
</dbReference>
<evidence type="ECO:0000256" key="4">
    <source>
        <dbReference type="ARBA" id="ARBA00022723"/>
    </source>
</evidence>
<evidence type="ECO:0000256" key="7">
    <source>
        <dbReference type="ARBA" id="ARBA00023002"/>
    </source>
</evidence>